<accession>A0A3A8EZE2</accession>
<sequence>MKNFDFIAGSLAIDAPSSPFILLASQIIKEVFYETNGYFAYKFISISKDNPKNIPTFLIVSQEYGILIVDIIQEKVLSTIERDEEFYWKIGDEFEYSRETVVFNYEEDVKNRLRTKPLLFNKKKKIFNVEINTLLVFCENNEYQELLDPDLDNIAVNFSELKDYLEAFHAQRSLNTPLSDEVFAQICSQIEGTYIFEKEKNINSLLNEQSLVTVNDFIEESLNVTFKQDRVQRQISMQLPNGIQRIRGLAGTGKTIVLCLKAALTHSTYKDFKILYLFNTQSLYKSIQNLITKYYGAETGLLPDFENKIDIYHAWGGAAKAGLYSELCKSLGLKPLSFNQLRGSGDPLKSLYKDLLAKASNRITPVYDLVLIDEAQDFAPEIFEVVYKLTKGEGDKKRIIWAYDEFQSLKDTVIREPEDLFGRNAEGEPNILNASLNGNYEGDIPKDFTLPNCYRTPRPVLMTAHGVAMGLYAPQKTHMFYEKTAWNAIGYNVIQPTTHSIPEKIEVILERPDSNSRNTLEKLLTDNGKPITDLIKVQEVNSTLEQFDYISSECHRLINEEKVAPEQIIIINLSKGDNKHEMIRLRNVLAARGMNSVIPGYVESPDIFQPKDHITITTPFRAKGNESNIVFLINSQLVADDHTPRTRNSFFVSLTRSRGWCYVVGEGEGIKKLKHEISGILRNFPTFNFISPLKSEVTGKLDYLSRSDSEIDEINRIVNIINNNPEILNLLDENVIAKLNLKSEK</sequence>
<proteinExistence type="predicted"/>
<dbReference type="Proteomes" id="UP000269001">
    <property type="component" value="Unassembled WGS sequence"/>
</dbReference>
<reference evidence="2 3" key="1">
    <citation type="submission" date="2018-09" db="EMBL/GenBank/DDBJ databases">
        <title>The draft genome of Acinetobacter spp. strains.</title>
        <authorList>
            <person name="Qin J."/>
            <person name="Feng Y."/>
            <person name="Zong Z."/>
        </authorList>
    </citation>
    <scope>NUCLEOTIDE SEQUENCE [LARGE SCALE GENOMIC DNA]</scope>
    <source>
        <strain evidence="2 3">WCHAc060096</strain>
    </source>
</reference>
<protein>
    <recommendedName>
        <fullName evidence="1">UvrD-like helicase C-terminal domain-containing protein</fullName>
    </recommendedName>
</protein>
<dbReference type="EMBL" id="RAXU01000007">
    <property type="protein sequence ID" value="RKG34251.1"/>
    <property type="molecule type" value="Genomic_DNA"/>
</dbReference>
<gene>
    <name evidence="2" type="ORF">D7V21_07575</name>
</gene>
<dbReference type="InterPro" id="IPR027785">
    <property type="entry name" value="UvrD-like_helicase_C"/>
</dbReference>
<dbReference type="AlphaFoldDB" id="A0A3A8EZE2"/>
<feature type="domain" description="UvrD-like helicase C-terminal" evidence="1">
    <location>
        <begin position="613"/>
        <end position="664"/>
    </location>
</feature>
<keyword evidence="3" id="KW-1185">Reference proteome</keyword>
<organism evidence="2 3">
    <name type="scientific">Acinetobacter guerrae</name>
    <dbReference type="NCBI Taxonomy" id="1843371"/>
    <lineage>
        <taxon>Bacteria</taxon>
        <taxon>Pseudomonadati</taxon>
        <taxon>Pseudomonadota</taxon>
        <taxon>Gammaproteobacteria</taxon>
        <taxon>Moraxellales</taxon>
        <taxon>Moraxellaceae</taxon>
        <taxon>Acinetobacter</taxon>
    </lineage>
</organism>
<evidence type="ECO:0000259" key="1">
    <source>
        <dbReference type="Pfam" id="PF13538"/>
    </source>
</evidence>
<dbReference type="InterPro" id="IPR027417">
    <property type="entry name" value="P-loop_NTPase"/>
</dbReference>
<evidence type="ECO:0000313" key="3">
    <source>
        <dbReference type="Proteomes" id="UP000269001"/>
    </source>
</evidence>
<dbReference type="RefSeq" id="WP_120369909.1">
    <property type="nucleotide sequence ID" value="NZ_RAXU01000007.1"/>
</dbReference>
<dbReference type="SUPFAM" id="SSF52540">
    <property type="entry name" value="P-loop containing nucleoside triphosphate hydrolases"/>
    <property type="match status" value="1"/>
</dbReference>
<evidence type="ECO:0000313" key="2">
    <source>
        <dbReference type="EMBL" id="RKG34251.1"/>
    </source>
</evidence>
<comment type="caution">
    <text evidence="2">The sequence shown here is derived from an EMBL/GenBank/DDBJ whole genome shotgun (WGS) entry which is preliminary data.</text>
</comment>
<dbReference type="Pfam" id="PF13538">
    <property type="entry name" value="UvrD_C_2"/>
    <property type="match status" value="1"/>
</dbReference>
<dbReference type="Gene3D" id="3.40.50.300">
    <property type="entry name" value="P-loop containing nucleotide triphosphate hydrolases"/>
    <property type="match status" value="2"/>
</dbReference>
<name>A0A3A8EZE2_9GAMM</name>